<protein>
    <submittedName>
        <fullName evidence="2">Uncharacterized protein</fullName>
    </submittedName>
</protein>
<evidence type="ECO:0000313" key="2">
    <source>
        <dbReference type="EMBL" id="KAF5359592.1"/>
    </source>
</evidence>
<dbReference type="AlphaFoldDB" id="A0A8H5G728"/>
<gene>
    <name evidence="2" type="ORF">D9756_003569</name>
</gene>
<dbReference type="EMBL" id="JAACJO010000004">
    <property type="protein sequence ID" value="KAF5359592.1"/>
    <property type="molecule type" value="Genomic_DNA"/>
</dbReference>
<evidence type="ECO:0000256" key="1">
    <source>
        <dbReference type="SAM" id="MobiDB-lite"/>
    </source>
</evidence>
<sequence>MSANPNSPPHERQLEADAVADILEQFYLDTSEESGSIEEQEDVCLYNLYENQTPKPNLKSPKPLQNGLLANSPIDHDILTQKLKSYMESTSSGDKIDSRLDVRQEWQGVNVSIKMTEPGRGGTLTPRASGSRGYPCSKN</sequence>
<evidence type="ECO:0000313" key="3">
    <source>
        <dbReference type="Proteomes" id="UP000559027"/>
    </source>
</evidence>
<organism evidence="2 3">
    <name type="scientific">Leucocoprinus leucothites</name>
    <dbReference type="NCBI Taxonomy" id="201217"/>
    <lineage>
        <taxon>Eukaryota</taxon>
        <taxon>Fungi</taxon>
        <taxon>Dikarya</taxon>
        <taxon>Basidiomycota</taxon>
        <taxon>Agaricomycotina</taxon>
        <taxon>Agaricomycetes</taxon>
        <taxon>Agaricomycetidae</taxon>
        <taxon>Agaricales</taxon>
        <taxon>Agaricineae</taxon>
        <taxon>Agaricaceae</taxon>
        <taxon>Leucocoprinus</taxon>
    </lineage>
</organism>
<keyword evidence="3" id="KW-1185">Reference proteome</keyword>
<feature type="region of interest" description="Disordered" evidence="1">
    <location>
        <begin position="114"/>
        <end position="139"/>
    </location>
</feature>
<reference evidence="2 3" key="1">
    <citation type="journal article" date="2020" name="ISME J.">
        <title>Uncovering the hidden diversity of litter-decomposition mechanisms in mushroom-forming fungi.</title>
        <authorList>
            <person name="Floudas D."/>
            <person name="Bentzer J."/>
            <person name="Ahren D."/>
            <person name="Johansson T."/>
            <person name="Persson P."/>
            <person name="Tunlid A."/>
        </authorList>
    </citation>
    <scope>NUCLEOTIDE SEQUENCE [LARGE SCALE GENOMIC DNA]</scope>
    <source>
        <strain evidence="2 3">CBS 146.42</strain>
    </source>
</reference>
<dbReference type="OrthoDB" id="10409330at2759"/>
<dbReference type="Proteomes" id="UP000559027">
    <property type="component" value="Unassembled WGS sequence"/>
</dbReference>
<comment type="caution">
    <text evidence="2">The sequence shown here is derived from an EMBL/GenBank/DDBJ whole genome shotgun (WGS) entry which is preliminary data.</text>
</comment>
<proteinExistence type="predicted"/>
<name>A0A8H5G728_9AGAR</name>
<accession>A0A8H5G728</accession>